<dbReference type="Proteomes" id="UP000438476">
    <property type="component" value="Unassembled WGS sequence"/>
</dbReference>
<evidence type="ECO:0000256" key="1">
    <source>
        <dbReference type="SAM" id="Phobius"/>
    </source>
</evidence>
<organism evidence="3 4">
    <name type="scientific">Altericroceibacterium endophyticum</name>
    <dbReference type="NCBI Taxonomy" id="1808508"/>
    <lineage>
        <taxon>Bacteria</taxon>
        <taxon>Pseudomonadati</taxon>
        <taxon>Pseudomonadota</taxon>
        <taxon>Alphaproteobacteria</taxon>
        <taxon>Sphingomonadales</taxon>
        <taxon>Erythrobacteraceae</taxon>
        <taxon>Altericroceibacterium</taxon>
    </lineage>
</organism>
<comment type="caution">
    <text evidence="3">The sequence shown here is derived from an EMBL/GenBank/DDBJ whole genome shotgun (WGS) entry which is preliminary data.</text>
</comment>
<keyword evidence="4" id="KW-1185">Reference proteome</keyword>
<accession>A0A6I4T6Y5</accession>
<dbReference type="InterPro" id="IPR025424">
    <property type="entry name" value="YrhK_domain"/>
</dbReference>
<evidence type="ECO:0000313" key="3">
    <source>
        <dbReference type="EMBL" id="MXO65871.1"/>
    </source>
</evidence>
<keyword evidence="1" id="KW-0472">Membrane</keyword>
<dbReference type="RefSeq" id="WP_160736287.1">
    <property type="nucleotide sequence ID" value="NZ_WTYT01000003.1"/>
</dbReference>
<name>A0A6I4T6Y5_9SPHN</name>
<feature type="transmembrane region" description="Helical" evidence="1">
    <location>
        <begin position="12"/>
        <end position="34"/>
    </location>
</feature>
<sequence>MKETLSVIVKDYGWIHGGIGVLGNLTFFIGSIFFLPRFEAHLTLGVWLFIAGSLLMMVGAAGDLVVKILDSKDQ</sequence>
<dbReference type="EMBL" id="WTYT01000003">
    <property type="protein sequence ID" value="MXO65871.1"/>
    <property type="molecule type" value="Genomic_DNA"/>
</dbReference>
<feature type="transmembrane region" description="Helical" evidence="1">
    <location>
        <begin position="46"/>
        <end position="66"/>
    </location>
</feature>
<dbReference type="OrthoDB" id="5862062at2"/>
<proteinExistence type="predicted"/>
<protein>
    <recommendedName>
        <fullName evidence="2">YrhK domain-containing protein</fullName>
    </recommendedName>
</protein>
<dbReference type="Pfam" id="PF14145">
    <property type="entry name" value="YrhK"/>
    <property type="match status" value="1"/>
</dbReference>
<evidence type="ECO:0000313" key="4">
    <source>
        <dbReference type="Proteomes" id="UP000438476"/>
    </source>
</evidence>
<dbReference type="AlphaFoldDB" id="A0A6I4T6Y5"/>
<reference evidence="3 4" key="1">
    <citation type="submission" date="2019-12" db="EMBL/GenBank/DDBJ databases">
        <title>Genomic-based taxomic classification of the family Erythrobacteraceae.</title>
        <authorList>
            <person name="Xu L."/>
        </authorList>
    </citation>
    <scope>NUCLEOTIDE SEQUENCE [LARGE SCALE GENOMIC DNA]</scope>
    <source>
        <strain evidence="3 4">LMG 29518</strain>
    </source>
</reference>
<feature type="domain" description="YrhK" evidence="2">
    <location>
        <begin position="11"/>
        <end position="68"/>
    </location>
</feature>
<evidence type="ECO:0000259" key="2">
    <source>
        <dbReference type="Pfam" id="PF14145"/>
    </source>
</evidence>
<keyword evidence="1" id="KW-1133">Transmembrane helix</keyword>
<keyword evidence="1" id="KW-0812">Transmembrane</keyword>
<gene>
    <name evidence="3" type="ORF">GRI91_08895</name>
</gene>